<dbReference type="EMBL" id="PVTF01000001">
    <property type="protein sequence ID" value="PRY46372.1"/>
    <property type="molecule type" value="Genomic_DNA"/>
</dbReference>
<evidence type="ECO:0000313" key="2">
    <source>
        <dbReference type="EMBL" id="PRY46372.1"/>
    </source>
</evidence>
<gene>
    <name evidence="2" type="ORF">CLV43_101648</name>
</gene>
<dbReference type="Proteomes" id="UP000239494">
    <property type="component" value="Unassembled WGS sequence"/>
</dbReference>
<protein>
    <submittedName>
        <fullName evidence="2">Uncharacterized protein</fullName>
    </submittedName>
</protein>
<reference evidence="2 3" key="1">
    <citation type="submission" date="2018-03" db="EMBL/GenBank/DDBJ databases">
        <title>Genomic Encyclopedia of Archaeal and Bacterial Type Strains, Phase II (KMG-II): from individual species to whole genera.</title>
        <authorList>
            <person name="Goeker M."/>
        </authorList>
    </citation>
    <scope>NUCLEOTIDE SEQUENCE [LARGE SCALE GENOMIC DNA]</scope>
    <source>
        <strain evidence="2 3">DSM 44720</strain>
    </source>
</reference>
<keyword evidence="3" id="KW-1185">Reference proteome</keyword>
<accession>A0A2T0TKX1</accession>
<dbReference type="AlphaFoldDB" id="A0A2T0TKX1"/>
<feature type="compositionally biased region" description="Basic and acidic residues" evidence="1">
    <location>
        <begin position="32"/>
        <end position="41"/>
    </location>
</feature>
<comment type="caution">
    <text evidence="2">The sequence shown here is derived from an EMBL/GenBank/DDBJ whole genome shotgun (WGS) entry which is preliminary data.</text>
</comment>
<feature type="region of interest" description="Disordered" evidence="1">
    <location>
        <begin position="1"/>
        <end position="41"/>
    </location>
</feature>
<evidence type="ECO:0000313" key="3">
    <source>
        <dbReference type="Proteomes" id="UP000239494"/>
    </source>
</evidence>
<sequence length="41" mass="4357">MTAKPPGVDKPDKAAEPSPPVIPPVETNGQHQTHDEPVKTD</sequence>
<dbReference type="RefSeq" id="WP_281262141.1">
    <property type="nucleotide sequence ID" value="NZ_PVTF01000001.1"/>
</dbReference>
<proteinExistence type="predicted"/>
<organism evidence="2 3">
    <name type="scientific">Umezawaea tangerina</name>
    <dbReference type="NCBI Taxonomy" id="84725"/>
    <lineage>
        <taxon>Bacteria</taxon>
        <taxon>Bacillati</taxon>
        <taxon>Actinomycetota</taxon>
        <taxon>Actinomycetes</taxon>
        <taxon>Pseudonocardiales</taxon>
        <taxon>Pseudonocardiaceae</taxon>
        <taxon>Umezawaea</taxon>
    </lineage>
</organism>
<name>A0A2T0TKX1_9PSEU</name>
<evidence type="ECO:0000256" key="1">
    <source>
        <dbReference type="SAM" id="MobiDB-lite"/>
    </source>
</evidence>